<evidence type="ECO:0000256" key="4">
    <source>
        <dbReference type="ARBA" id="ARBA00022777"/>
    </source>
</evidence>
<feature type="domain" description="GHMP kinase N-terminal" evidence="6">
    <location>
        <begin position="148"/>
        <end position="216"/>
    </location>
</feature>
<dbReference type="AlphaFoldDB" id="A0A6P8HWA6"/>
<proteinExistence type="inferred from homology"/>
<keyword evidence="9" id="KW-1185">Reference proteome</keyword>
<evidence type="ECO:0000259" key="8">
    <source>
        <dbReference type="Pfam" id="PF10509"/>
    </source>
</evidence>
<evidence type="ECO:0000256" key="3">
    <source>
        <dbReference type="ARBA" id="ARBA00022741"/>
    </source>
</evidence>
<dbReference type="InterPro" id="IPR006203">
    <property type="entry name" value="GHMP_knse_ATP-bd_CS"/>
</dbReference>
<evidence type="ECO:0000256" key="5">
    <source>
        <dbReference type="ARBA" id="ARBA00022840"/>
    </source>
</evidence>
<dbReference type="Gene3D" id="3.30.230.10">
    <property type="match status" value="1"/>
</dbReference>
<dbReference type="InterPro" id="IPR000705">
    <property type="entry name" value="Galactokinase"/>
</dbReference>
<dbReference type="FunFam" id="1.20.1440.340:FF:000001">
    <property type="entry name" value="N-acetylgalactosamine kinase isoform 2"/>
    <property type="match status" value="1"/>
</dbReference>
<dbReference type="InParanoid" id="A0A6P8HWA6"/>
<dbReference type="PIRSF" id="PIRSF000530">
    <property type="entry name" value="Galactokinase"/>
    <property type="match status" value="1"/>
</dbReference>
<dbReference type="FunFam" id="3.30.230.10:FF:000023">
    <property type="entry name" value="Putative N-acetylgalactosamine kinase"/>
    <property type="match status" value="1"/>
</dbReference>
<name>A0A6P8HWA6_ACTTE</name>
<dbReference type="InterPro" id="IPR019539">
    <property type="entry name" value="GalKase_N"/>
</dbReference>
<dbReference type="SUPFAM" id="SSF55060">
    <property type="entry name" value="GHMP Kinase, C-terminal domain"/>
    <property type="match status" value="1"/>
</dbReference>
<dbReference type="PROSITE" id="PS00106">
    <property type="entry name" value="GALACTOKINASE"/>
    <property type="match status" value="1"/>
</dbReference>
<dbReference type="NCBIfam" id="TIGR00131">
    <property type="entry name" value="gal_kin"/>
    <property type="match status" value="1"/>
</dbReference>
<sequence>MEDEAVPEVKKARLETSPPLYGSLELIYHNSTEKQRARYEKLNDLFVEKYGHAPAFYARAPGRVNIIGEHIDYCGYGVLPMALEQDIVIAASTNTDKMLHINNTNPEFQDFSVDTLEYQIDGKEWYHYFLCGYKGIVDFPVLAILDPVGMNLIVDGSVPKSAGLSSSSALVCCSALATLYANNLELTKHELAEICTKCEKYIGTEGGGMDQAISFLAERGTAKYVEFHPTRATDIKLPDGVAFVIANCLVEMKKSESAGTHFNVRVVECRTAAKYLAKVKGLEWRKIRLLREVQDELNLKLEDMVHLVESELKKEPYTKDELCKFFDITEEELIENCLSKSTVGVKSLKLHDRAKHVYAEADRVLKFKQICEENPPDIMKALGKLMDESFDSCRDLYECSCDELNELVAACREAGALGSRLTGAGWGGCTVSMVRTDALDDFISKVTKAYYSKPGHQERVEEALFATEPGSGAAVLCLD</sequence>
<dbReference type="PANTHER" id="PTHR10457:SF7">
    <property type="entry name" value="GALACTOKINASE-RELATED"/>
    <property type="match status" value="1"/>
</dbReference>
<dbReference type="GeneID" id="116295842"/>
<dbReference type="InterPro" id="IPR014721">
    <property type="entry name" value="Ribsml_uS5_D2-typ_fold_subgr"/>
</dbReference>
<comment type="similarity">
    <text evidence="1">Belongs to the GHMP kinase family. GalK subfamily.</text>
</comment>
<evidence type="ECO:0000313" key="10">
    <source>
        <dbReference type="RefSeq" id="XP_031559656.1"/>
    </source>
</evidence>
<evidence type="ECO:0000259" key="7">
    <source>
        <dbReference type="Pfam" id="PF08544"/>
    </source>
</evidence>
<keyword evidence="4" id="KW-0418">Kinase</keyword>
<dbReference type="InterPro" id="IPR006204">
    <property type="entry name" value="GHMP_kinase_N_dom"/>
</dbReference>
<dbReference type="GO" id="GO:0005524">
    <property type="term" value="F:ATP binding"/>
    <property type="evidence" value="ECO:0007669"/>
    <property type="project" value="UniProtKB-KW"/>
</dbReference>
<evidence type="ECO:0000259" key="6">
    <source>
        <dbReference type="Pfam" id="PF00288"/>
    </source>
</evidence>
<accession>A0A6P8HWA6</accession>
<dbReference type="Pfam" id="PF00288">
    <property type="entry name" value="GHMP_kinases_N"/>
    <property type="match status" value="1"/>
</dbReference>
<dbReference type="PANTHER" id="PTHR10457">
    <property type="entry name" value="MEVALONATE KINASE/GALACTOKINASE"/>
    <property type="match status" value="1"/>
</dbReference>
<dbReference type="InterPro" id="IPR020568">
    <property type="entry name" value="Ribosomal_Su5_D2-typ_SF"/>
</dbReference>
<dbReference type="OrthoDB" id="187738at2759"/>
<feature type="domain" description="Galactokinase N-terminal" evidence="8">
    <location>
        <begin position="45"/>
        <end position="92"/>
    </location>
</feature>
<feature type="domain" description="GHMP kinase C-terminal" evidence="7">
    <location>
        <begin position="379"/>
        <end position="451"/>
    </location>
</feature>
<dbReference type="GO" id="GO:0006012">
    <property type="term" value="P:galactose metabolic process"/>
    <property type="evidence" value="ECO:0007669"/>
    <property type="project" value="InterPro"/>
</dbReference>
<evidence type="ECO:0000256" key="1">
    <source>
        <dbReference type="ARBA" id="ARBA00006566"/>
    </source>
</evidence>
<dbReference type="Pfam" id="PF10509">
    <property type="entry name" value="GalKase_gal_bdg"/>
    <property type="match status" value="1"/>
</dbReference>
<organism evidence="9 10">
    <name type="scientific">Actinia tenebrosa</name>
    <name type="common">Australian red waratah sea anemone</name>
    <dbReference type="NCBI Taxonomy" id="6105"/>
    <lineage>
        <taxon>Eukaryota</taxon>
        <taxon>Metazoa</taxon>
        <taxon>Cnidaria</taxon>
        <taxon>Anthozoa</taxon>
        <taxon>Hexacorallia</taxon>
        <taxon>Actiniaria</taxon>
        <taxon>Actiniidae</taxon>
        <taxon>Actinia</taxon>
    </lineage>
</organism>
<dbReference type="InterPro" id="IPR019741">
    <property type="entry name" value="Galactokinase_CS"/>
</dbReference>
<reference evidence="10" key="1">
    <citation type="submission" date="2025-08" db="UniProtKB">
        <authorList>
            <consortium name="RefSeq"/>
        </authorList>
    </citation>
    <scope>IDENTIFICATION</scope>
    <source>
        <tissue evidence="10">Tentacle</tissue>
    </source>
</reference>
<dbReference type="InterPro" id="IPR006206">
    <property type="entry name" value="Mevalonate/galactokinase"/>
</dbReference>
<dbReference type="InterPro" id="IPR013750">
    <property type="entry name" value="GHMP_kinase_C_dom"/>
</dbReference>
<evidence type="ECO:0000256" key="2">
    <source>
        <dbReference type="ARBA" id="ARBA00022679"/>
    </source>
</evidence>
<protein>
    <submittedName>
        <fullName evidence="10">N-acetylgalactosamine kinase-like</fullName>
    </submittedName>
</protein>
<dbReference type="InterPro" id="IPR036554">
    <property type="entry name" value="GHMP_kinase_C_sf"/>
</dbReference>
<evidence type="ECO:0000313" key="9">
    <source>
        <dbReference type="Proteomes" id="UP000515163"/>
    </source>
</evidence>
<dbReference type="Gene3D" id="1.20.1440.340">
    <property type="match status" value="1"/>
</dbReference>
<gene>
    <name evidence="10" type="primary">LOC116295842</name>
</gene>
<dbReference type="Proteomes" id="UP000515163">
    <property type="component" value="Unplaced"/>
</dbReference>
<dbReference type="RefSeq" id="XP_031559656.1">
    <property type="nucleotide sequence ID" value="XM_031703796.1"/>
</dbReference>
<dbReference type="FunCoup" id="A0A6P8HWA6">
    <property type="interactions" value="1603"/>
</dbReference>
<keyword evidence="5" id="KW-0067">ATP-binding</keyword>
<keyword evidence="2" id="KW-0808">Transferase</keyword>
<dbReference type="PROSITE" id="PS00627">
    <property type="entry name" value="GHMP_KINASES_ATP"/>
    <property type="match status" value="1"/>
</dbReference>
<dbReference type="GO" id="GO:0004335">
    <property type="term" value="F:galactokinase activity"/>
    <property type="evidence" value="ECO:0007669"/>
    <property type="project" value="InterPro"/>
</dbReference>
<keyword evidence="3" id="KW-0547">Nucleotide-binding</keyword>
<dbReference type="KEGG" id="aten:116295842"/>
<dbReference type="PRINTS" id="PR00959">
    <property type="entry name" value="MEVGALKINASE"/>
</dbReference>
<dbReference type="PRINTS" id="PR00473">
    <property type="entry name" value="GALCTOKINASE"/>
</dbReference>
<dbReference type="GO" id="GO:0005829">
    <property type="term" value="C:cytosol"/>
    <property type="evidence" value="ECO:0007669"/>
    <property type="project" value="TreeGrafter"/>
</dbReference>
<dbReference type="SUPFAM" id="SSF54211">
    <property type="entry name" value="Ribosomal protein S5 domain 2-like"/>
    <property type="match status" value="1"/>
</dbReference>
<dbReference type="Pfam" id="PF08544">
    <property type="entry name" value="GHMP_kinases_C"/>
    <property type="match status" value="1"/>
</dbReference>
<dbReference type="Gene3D" id="3.30.70.3170">
    <property type="match status" value="1"/>
</dbReference>